<keyword evidence="2" id="KW-1185">Reference proteome</keyword>
<gene>
    <name evidence="1" type="ORF">DKL58_08490</name>
</gene>
<sequence>MADDYRQYRIESSDNDSKSFAKLIFNLIIQESYKHLKDDTFISPDVIFDMISKQIDNVSSFPTEKFDFDSINLAPISTVKLPNLLLGKRINKEANRLAKGLDEVTNYGEYGHYMLFYNDDDQIFSLKDNKERNLALVFYYFIDGCRKYKLKPHHMLRAIKEQAYKLRATLLFKSKTNPPLLFYKLGSCDRYDYCRDVSEFEKDQKIKSAMLKLAKQDVGPFGEQIW</sequence>
<evidence type="ECO:0000313" key="2">
    <source>
        <dbReference type="Proteomes" id="UP000246036"/>
    </source>
</evidence>
<accession>A0ABM6W2L4</accession>
<organism evidence="1 2">
    <name type="scientific">Lactobacillus kullabergensis</name>
    <dbReference type="NCBI Taxonomy" id="1218493"/>
    <lineage>
        <taxon>Bacteria</taxon>
        <taxon>Bacillati</taxon>
        <taxon>Bacillota</taxon>
        <taxon>Bacilli</taxon>
        <taxon>Lactobacillales</taxon>
        <taxon>Lactobacillaceae</taxon>
        <taxon>Lactobacillus</taxon>
    </lineage>
</organism>
<evidence type="ECO:0008006" key="3">
    <source>
        <dbReference type="Google" id="ProtNLM"/>
    </source>
</evidence>
<proteinExistence type="predicted"/>
<reference evidence="1 2" key="1">
    <citation type="submission" date="2018-05" db="EMBL/GenBank/DDBJ databases">
        <title>Reference genomes for bee gut microbiota database.</title>
        <authorList>
            <person name="Ellegaard K.M."/>
        </authorList>
    </citation>
    <scope>NUCLEOTIDE SEQUENCE [LARGE SCALE GENOMIC DNA]</scope>
    <source>
        <strain evidence="1 2">ESL0186</strain>
    </source>
</reference>
<dbReference type="EMBL" id="CP029477">
    <property type="protein sequence ID" value="AWM76012.1"/>
    <property type="molecule type" value="Genomic_DNA"/>
</dbReference>
<dbReference type="Proteomes" id="UP000246036">
    <property type="component" value="Chromosome"/>
</dbReference>
<protein>
    <recommendedName>
        <fullName evidence="3">Restriction endonuclease</fullName>
    </recommendedName>
</protein>
<name>A0ABM6W2L4_9LACO</name>
<dbReference type="RefSeq" id="WP_109586808.1">
    <property type="nucleotide sequence ID" value="NZ_CP029477.1"/>
</dbReference>
<evidence type="ECO:0000313" key="1">
    <source>
        <dbReference type="EMBL" id="AWM76012.1"/>
    </source>
</evidence>